<proteinExistence type="predicted"/>
<dbReference type="AlphaFoldDB" id="A0A0A9AK88"/>
<reference evidence="1" key="2">
    <citation type="journal article" date="2015" name="Data Brief">
        <title>Shoot transcriptome of the giant reed, Arundo donax.</title>
        <authorList>
            <person name="Barrero R.A."/>
            <person name="Guerrero F.D."/>
            <person name="Moolhuijzen P."/>
            <person name="Goolsby J.A."/>
            <person name="Tidwell J."/>
            <person name="Bellgard S.E."/>
            <person name="Bellgard M.I."/>
        </authorList>
    </citation>
    <scope>NUCLEOTIDE SEQUENCE</scope>
    <source>
        <tissue evidence="1">Shoot tissue taken approximately 20 cm above the soil surface</tissue>
    </source>
</reference>
<accession>A0A0A9AK88</accession>
<name>A0A0A9AK88_ARUDO</name>
<evidence type="ECO:0000313" key="1">
    <source>
        <dbReference type="EMBL" id="JAD50283.1"/>
    </source>
</evidence>
<dbReference type="EMBL" id="GBRH01247612">
    <property type="protein sequence ID" value="JAD50283.1"/>
    <property type="molecule type" value="Transcribed_RNA"/>
</dbReference>
<protein>
    <submittedName>
        <fullName evidence="1">Uncharacterized protein</fullName>
    </submittedName>
</protein>
<sequence>MLCLAVYNCRRVSFTTVKTMHATAAHCLFSF</sequence>
<organism evidence="1">
    <name type="scientific">Arundo donax</name>
    <name type="common">Giant reed</name>
    <name type="synonym">Donax arundinaceus</name>
    <dbReference type="NCBI Taxonomy" id="35708"/>
    <lineage>
        <taxon>Eukaryota</taxon>
        <taxon>Viridiplantae</taxon>
        <taxon>Streptophyta</taxon>
        <taxon>Embryophyta</taxon>
        <taxon>Tracheophyta</taxon>
        <taxon>Spermatophyta</taxon>
        <taxon>Magnoliopsida</taxon>
        <taxon>Liliopsida</taxon>
        <taxon>Poales</taxon>
        <taxon>Poaceae</taxon>
        <taxon>PACMAD clade</taxon>
        <taxon>Arundinoideae</taxon>
        <taxon>Arundineae</taxon>
        <taxon>Arundo</taxon>
    </lineage>
</organism>
<reference evidence="1" key="1">
    <citation type="submission" date="2014-09" db="EMBL/GenBank/DDBJ databases">
        <authorList>
            <person name="Magalhaes I.L.F."/>
            <person name="Oliveira U."/>
            <person name="Santos F.R."/>
            <person name="Vidigal T.H.D.A."/>
            <person name="Brescovit A.D."/>
            <person name="Santos A.J."/>
        </authorList>
    </citation>
    <scope>NUCLEOTIDE SEQUENCE</scope>
    <source>
        <tissue evidence="1">Shoot tissue taken approximately 20 cm above the soil surface</tissue>
    </source>
</reference>